<evidence type="ECO:0000313" key="2">
    <source>
        <dbReference type="EMBL" id="MTH30199.1"/>
    </source>
</evidence>
<name>A0A7K1GNS6_9FLAO</name>
<feature type="domain" description="Serine aminopeptidase S33" evidence="1">
    <location>
        <begin position="66"/>
        <end position="155"/>
    </location>
</feature>
<dbReference type="InterPro" id="IPR022742">
    <property type="entry name" value="Hydrolase_4"/>
</dbReference>
<keyword evidence="3" id="KW-1185">Reference proteome</keyword>
<comment type="caution">
    <text evidence="2">The sequence shown here is derived from an EMBL/GenBank/DDBJ whole genome shotgun (WGS) entry which is preliminary data.</text>
</comment>
<reference evidence="2 3" key="1">
    <citation type="journal article" date="2006" name="Int. J. Syst. Evol. Microbiol.">
        <title>Myroides pelagicus sp. nov., isolated from seawater in Thailand.</title>
        <authorList>
            <person name="Yoon J."/>
            <person name="Maneerat S."/>
            <person name="Kawai F."/>
            <person name="Yokota A."/>
        </authorList>
    </citation>
    <scope>NUCLEOTIDE SEQUENCE [LARGE SCALE GENOMIC DNA]</scope>
    <source>
        <strain evidence="2 3">SM1T</strain>
    </source>
</reference>
<accession>A0A7K1GNS6</accession>
<sequence length="270" mass="31007">MRICLVFLFCVFSIHLYAVEPIKKYIDHPGNSSFKFEALEIKTKDDFALKTWITFPTTENDLHRTLILAYGDSGNMSYYVRQVLEVVNQGYTVVMFDYRGFGESQAFEVSKDTLYYDAFTTDLQAVLDYTKKRFDTPIGIWALSMGTIYAVELYSMDTYDYLIAEGFVSNPKKVVEVVKEHLNRDLLIPDSVDKYELALSKLTLPVLFFAGDRDGLTSPEASYRAKYLNEKNEVVLFKGGHLQGFQALSDEYHGQRYIEAINAFYVSVFP</sequence>
<dbReference type="RefSeq" id="WP_155036183.1">
    <property type="nucleotide sequence ID" value="NZ_JAYMMG010000023.1"/>
</dbReference>
<evidence type="ECO:0000259" key="1">
    <source>
        <dbReference type="Pfam" id="PF12146"/>
    </source>
</evidence>
<dbReference type="PANTHER" id="PTHR12277:SF81">
    <property type="entry name" value="PROTEIN ABHD13"/>
    <property type="match status" value="1"/>
</dbReference>
<gene>
    <name evidence="2" type="ORF">GJV77_09835</name>
</gene>
<organism evidence="2 3">
    <name type="scientific">Myroides pelagicus</name>
    <dbReference type="NCBI Taxonomy" id="270914"/>
    <lineage>
        <taxon>Bacteria</taxon>
        <taxon>Pseudomonadati</taxon>
        <taxon>Bacteroidota</taxon>
        <taxon>Flavobacteriia</taxon>
        <taxon>Flavobacteriales</taxon>
        <taxon>Flavobacteriaceae</taxon>
        <taxon>Myroides</taxon>
    </lineage>
</organism>
<dbReference type="SUPFAM" id="SSF53474">
    <property type="entry name" value="alpha/beta-Hydrolases"/>
    <property type="match status" value="1"/>
</dbReference>
<dbReference type="OrthoDB" id="9777090at2"/>
<dbReference type="EMBL" id="WMJY01000020">
    <property type="protein sequence ID" value="MTH30199.1"/>
    <property type="molecule type" value="Genomic_DNA"/>
</dbReference>
<dbReference type="Gene3D" id="3.40.50.1820">
    <property type="entry name" value="alpha/beta hydrolase"/>
    <property type="match status" value="1"/>
</dbReference>
<dbReference type="AlphaFoldDB" id="A0A7K1GNS6"/>
<dbReference type="Pfam" id="PF12146">
    <property type="entry name" value="Hydrolase_4"/>
    <property type="match status" value="1"/>
</dbReference>
<protein>
    <submittedName>
        <fullName evidence="2">Peptidase</fullName>
    </submittedName>
</protein>
<proteinExistence type="predicted"/>
<dbReference type="Proteomes" id="UP000488936">
    <property type="component" value="Unassembled WGS sequence"/>
</dbReference>
<dbReference type="InterPro" id="IPR029058">
    <property type="entry name" value="AB_hydrolase_fold"/>
</dbReference>
<dbReference type="PANTHER" id="PTHR12277">
    <property type="entry name" value="ALPHA/BETA HYDROLASE DOMAIN-CONTAINING PROTEIN"/>
    <property type="match status" value="1"/>
</dbReference>
<evidence type="ECO:0000313" key="3">
    <source>
        <dbReference type="Proteomes" id="UP000488936"/>
    </source>
</evidence>